<proteinExistence type="inferred from homology"/>
<keyword evidence="9 15" id="KW-0472">Membrane</keyword>
<evidence type="ECO:0000256" key="5">
    <source>
        <dbReference type="ARBA" id="ARBA00022500"/>
    </source>
</evidence>
<dbReference type="PROSITE" id="PS00237">
    <property type="entry name" value="G_PROTEIN_RECEP_F1_1"/>
    <property type="match status" value="1"/>
</dbReference>
<dbReference type="Proteomes" id="UP001239994">
    <property type="component" value="Unassembled WGS sequence"/>
</dbReference>
<feature type="transmembrane region" description="Helical" evidence="15">
    <location>
        <begin position="97"/>
        <end position="119"/>
    </location>
</feature>
<dbReference type="PANTHER" id="PTHR24233">
    <property type="entry name" value="P2Y PURINOCEPTOR-RELATED G-PROTEIN COUPLED RECEPTOR"/>
    <property type="match status" value="1"/>
</dbReference>
<evidence type="ECO:0000313" key="18">
    <source>
        <dbReference type="Proteomes" id="UP001239994"/>
    </source>
</evidence>
<evidence type="ECO:0000256" key="14">
    <source>
        <dbReference type="RuleBase" id="RU000688"/>
    </source>
</evidence>
<dbReference type="Pfam" id="PF00001">
    <property type="entry name" value="7tm_1"/>
    <property type="match status" value="1"/>
</dbReference>
<keyword evidence="8 14" id="KW-0297">G-protein coupled receptor</keyword>
<comment type="similarity">
    <text evidence="14">Belongs to the G-protein coupled receptor 1 family.</text>
</comment>
<dbReference type="PANTHER" id="PTHR24233:SF6">
    <property type="entry name" value="PLATELET-ACTIVATING FACTOR RECEPTOR"/>
    <property type="match status" value="1"/>
</dbReference>
<evidence type="ECO:0000256" key="6">
    <source>
        <dbReference type="ARBA" id="ARBA00022692"/>
    </source>
</evidence>
<dbReference type="PROSITE" id="PS50262">
    <property type="entry name" value="G_PROTEIN_RECEP_F1_2"/>
    <property type="match status" value="1"/>
</dbReference>
<sequence length="398" mass="45396">MILKAHGAFESHDMGLKARLSAFPFSPSLFVVSAVFTVSSVTMDFNSSKNITFLDSEFRYKLFPAFYSVVFVLGLLANAYVLYVLWHIREAKAMNEIRIYMTNLTVADLLFVCVLPFWIDYYMRRGNWVHSDALCRLSGSFFFINTYCSVLFLAVISINRYWAVTCPLVAASSDCWKRGACISFAVWAVTLAAAAYQLTSVGLQMDKEEEIERCMEGYHTTKYNEKMIVAVTHFLIVGLFILVFLLVVACNVLIARALLSQPISQPRASTGRRPHGTKRRALRMLCAVVGVFIVCFLPHHLVQVPWVIAVLELVEWDDNTRQVLNDAHQVTLLLMGLNCILDPIVYCFATRKFRKYIQSHLNRVRQGKNCSNYTTTTNMSMKTRNQNEMISVFEEPKE</sequence>
<dbReference type="GO" id="GO:0006935">
    <property type="term" value="P:chemotaxis"/>
    <property type="evidence" value="ECO:0007669"/>
    <property type="project" value="UniProtKB-KW"/>
</dbReference>
<comment type="subcellular location">
    <subcellularLocation>
        <location evidence="1">Cell membrane</location>
        <topology evidence="1">Multi-pass membrane protein</topology>
    </subcellularLocation>
</comment>
<keyword evidence="7 15" id="KW-1133">Transmembrane helix</keyword>
<dbReference type="SUPFAM" id="SSF81321">
    <property type="entry name" value="Family A G protein-coupled receptor-like"/>
    <property type="match status" value="1"/>
</dbReference>
<feature type="transmembrane region" description="Helical" evidence="15">
    <location>
        <begin position="234"/>
        <end position="259"/>
    </location>
</feature>
<dbReference type="InterPro" id="IPR017452">
    <property type="entry name" value="GPCR_Rhodpsn_7TM"/>
</dbReference>
<feature type="transmembrane region" description="Helical" evidence="15">
    <location>
        <begin position="62"/>
        <end position="85"/>
    </location>
</feature>
<comment type="caution">
    <text evidence="17">The sequence shown here is derived from an EMBL/GenBank/DDBJ whole genome shotgun (WGS) entry which is preliminary data.</text>
</comment>
<feature type="transmembrane region" description="Helical" evidence="15">
    <location>
        <begin position="330"/>
        <end position="349"/>
    </location>
</feature>
<dbReference type="PRINTS" id="PR00237">
    <property type="entry name" value="GPCRRHODOPSN"/>
</dbReference>
<dbReference type="InterPro" id="IPR000276">
    <property type="entry name" value="GPCR_Rhodpsn"/>
</dbReference>
<evidence type="ECO:0000256" key="2">
    <source>
        <dbReference type="ARBA" id="ARBA00011145"/>
    </source>
</evidence>
<dbReference type="GO" id="GO:0045028">
    <property type="term" value="F:G protein-coupled purinergic nucleotide receptor activity"/>
    <property type="evidence" value="ECO:0007669"/>
    <property type="project" value="TreeGrafter"/>
</dbReference>
<feature type="transmembrane region" description="Helical" evidence="15">
    <location>
        <begin position="280"/>
        <end position="301"/>
    </location>
</feature>
<feature type="transmembrane region" description="Helical" evidence="15">
    <location>
        <begin position="139"/>
        <end position="158"/>
    </location>
</feature>
<dbReference type="EMBL" id="JAROKS010000018">
    <property type="protein sequence ID" value="KAK1793028.1"/>
    <property type="molecule type" value="Genomic_DNA"/>
</dbReference>
<dbReference type="InterPro" id="IPR002282">
    <property type="entry name" value="PAF_rcpt"/>
</dbReference>
<evidence type="ECO:0000256" key="13">
    <source>
        <dbReference type="ARBA" id="ARBA00023224"/>
    </source>
</evidence>
<keyword evidence="12" id="KW-0325">Glycoprotein</keyword>
<evidence type="ECO:0000313" key="17">
    <source>
        <dbReference type="EMBL" id="KAK1793028.1"/>
    </source>
</evidence>
<dbReference type="AlphaFoldDB" id="A0AAD8Z7W5"/>
<dbReference type="GO" id="GO:0005886">
    <property type="term" value="C:plasma membrane"/>
    <property type="evidence" value="ECO:0007669"/>
    <property type="project" value="UniProtKB-SubCell"/>
</dbReference>
<evidence type="ECO:0000256" key="4">
    <source>
        <dbReference type="ARBA" id="ARBA00022475"/>
    </source>
</evidence>
<keyword evidence="4" id="KW-1003">Cell membrane</keyword>
<evidence type="ECO:0000256" key="15">
    <source>
        <dbReference type="SAM" id="Phobius"/>
    </source>
</evidence>
<evidence type="ECO:0000256" key="7">
    <source>
        <dbReference type="ARBA" id="ARBA00022989"/>
    </source>
</evidence>
<evidence type="ECO:0000256" key="9">
    <source>
        <dbReference type="ARBA" id="ARBA00023136"/>
    </source>
</evidence>
<keyword evidence="13 14" id="KW-0807">Transducer</keyword>
<evidence type="ECO:0000256" key="8">
    <source>
        <dbReference type="ARBA" id="ARBA00023040"/>
    </source>
</evidence>
<evidence type="ECO:0000259" key="16">
    <source>
        <dbReference type="PROSITE" id="PS50262"/>
    </source>
</evidence>
<evidence type="ECO:0000256" key="10">
    <source>
        <dbReference type="ARBA" id="ARBA00023157"/>
    </source>
</evidence>
<evidence type="ECO:0000256" key="1">
    <source>
        <dbReference type="ARBA" id="ARBA00004651"/>
    </source>
</evidence>
<name>A0AAD8Z7W5_9TELE</name>
<dbReference type="GO" id="GO:0004992">
    <property type="term" value="F:platelet activating factor receptor activity"/>
    <property type="evidence" value="ECO:0007669"/>
    <property type="project" value="InterPro"/>
</dbReference>
<feature type="transmembrane region" description="Helical" evidence="15">
    <location>
        <begin position="179"/>
        <end position="198"/>
    </location>
</feature>
<accession>A0AAD8Z7W5</accession>
<comment type="subunit">
    <text evidence="2">Interacts with ARRB1.</text>
</comment>
<dbReference type="PRINTS" id="PR01153">
    <property type="entry name" value="PAFRECEPTOR"/>
</dbReference>
<keyword evidence="11 14" id="KW-0675">Receptor</keyword>
<gene>
    <name evidence="17" type="ORF">P4O66_001739</name>
</gene>
<evidence type="ECO:0000256" key="11">
    <source>
        <dbReference type="ARBA" id="ARBA00023170"/>
    </source>
</evidence>
<evidence type="ECO:0000256" key="3">
    <source>
        <dbReference type="ARBA" id="ARBA00016224"/>
    </source>
</evidence>
<protein>
    <recommendedName>
        <fullName evidence="3">Platelet-activating factor receptor</fullName>
    </recommendedName>
</protein>
<organism evidence="17 18">
    <name type="scientific">Electrophorus voltai</name>
    <dbReference type="NCBI Taxonomy" id="2609070"/>
    <lineage>
        <taxon>Eukaryota</taxon>
        <taxon>Metazoa</taxon>
        <taxon>Chordata</taxon>
        <taxon>Craniata</taxon>
        <taxon>Vertebrata</taxon>
        <taxon>Euteleostomi</taxon>
        <taxon>Actinopterygii</taxon>
        <taxon>Neopterygii</taxon>
        <taxon>Teleostei</taxon>
        <taxon>Ostariophysi</taxon>
        <taxon>Gymnotiformes</taxon>
        <taxon>Gymnotoidei</taxon>
        <taxon>Gymnotidae</taxon>
        <taxon>Electrophorus</taxon>
    </lineage>
</organism>
<evidence type="ECO:0000256" key="12">
    <source>
        <dbReference type="ARBA" id="ARBA00023180"/>
    </source>
</evidence>
<feature type="domain" description="G-protein coupled receptors family 1 profile" evidence="16">
    <location>
        <begin position="77"/>
        <end position="346"/>
    </location>
</feature>
<keyword evidence="5" id="KW-0145">Chemotaxis</keyword>
<feature type="transmembrane region" description="Helical" evidence="15">
    <location>
        <begin position="20"/>
        <end position="42"/>
    </location>
</feature>
<keyword evidence="6 14" id="KW-0812">Transmembrane</keyword>
<reference evidence="17" key="1">
    <citation type="submission" date="2023-03" db="EMBL/GenBank/DDBJ databases">
        <title>Electrophorus voltai genome.</title>
        <authorList>
            <person name="Bian C."/>
        </authorList>
    </citation>
    <scope>NUCLEOTIDE SEQUENCE</scope>
    <source>
        <strain evidence="17">CB-2022</strain>
        <tissue evidence="17">Muscle</tissue>
    </source>
</reference>
<keyword evidence="10" id="KW-1015">Disulfide bond</keyword>
<keyword evidence="18" id="KW-1185">Reference proteome</keyword>
<dbReference type="Gene3D" id="1.20.1070.10">
    <property type="entry name" value="Rhodopsin 7-helix transmembrane proteins"/>
    <property type="match status" value="1"/>
</dbReference>